<name>A0AAU6WH02_9MICC</name>
<evidence type="ECO:0000313" key="6">
    <source>
        <dbReference type="Proteomes" id="UP001486888"/>
    </source>
</evidence>
<organism evidence="5 6">
    <name type="scientific">Glutamicibacter ectropisis</name>
    <dbReference type="NCBI Taxonomy" id="3046593"/>
    <lineage>
        <taxon>Bacteria</taxon>
        <taxon>Bacillati</taxon>
        <taxon>Actinomycetota</taxon>
        <taxon>Actinomycetes</taxon>
        <taxon>Micrococcales</taxon>
        <taxon>Micrococcaceae</taxon>
        <taxon>Glutamicibacter</taxon>
    </lineage>
</organism>
<comment type="similarity">
    <text evidence="1">Belongs to the glycosyltransferase group 1 family. Glycosyltransferase 4 subfamily.</text>
</comment>
<dbReference type="EMBL" id="CP125942">
    <property type="protein sequence ID" value="XAO47231.1"/>
    <property type="molecule type" value="Genomic_DNA"/>
</dbReference>
<evidence type="ECO:0000256" key="1">
    <source>
        <dbReference type="ARBA" id="ARBA00009481"/>
    </source>
</evidence>
<accession>A0AAU6WH02</accession>
<dbReference type="EC" id="2.4.-.-" evidence="5"/>
<reference evidence="5 6" key="1">
    <citation type="submission" date="2023-05" db="EMBL/GenBank/DDBJ databases">
        <title>Glutamicibacter sp. B1, complete genome.</title>
        <authorList>
            <person name="Long Y.H."/>
            <person name="Fang T."/>
            <person name="Li X.Y."/>
        </authorList>
    </citation>
    <scope>NUCLEOTIDE SEQUENCE [LARGE SCALE GENOMIC DNA]</scope>
    <source>
        <strain evidence="5 6">B1</strain>
    </source>
</reference>
<protein>
    <submittedName>
        <fullName evidence="5">Glycosyltransferase family 4 protein</fullName>
        <ecNumber evidence="5">2.4.-.-</ecNumber>
    </submittedName>
</protein>
<keyword evidence="3 5" id="KW-0808">Transferase</keyword>
<keyword evidence="6" id="KW-1185">Reference proteome</keyword>
<gene>
    <name evidence="5" type="ORF">QMQ05_06845</name>
</gene>
<feature type="domain" description="Glycosyltransferase subfamily 4-like N-terminal" evidence="4">
    <location>
        <begin position="18"/>
        <end position="114"/>
    </location>
</feature>
<evidence type="ECO:0000256" key="2">
    <source>
        <dbReference type="ARBA" id="ARBA00022676"/>
    </source>
</evidence>
<evidence type="ECO:0000256" key="3">
    <source>
        <dbReference type="ARBA" id="ARBA00022679"/>
    </source>
</evidence>
<dbReference type="Pfam" id="PF13692">
    <property type="entry name" value="Glyco_trans_1_4"/>
    <property type="match status" value="1"/>
</dbReference>
<dbReference type="AlphaFoldDB" id="A0AAU6WH02"/>
<dbReference type="KEGG" id="gey:QMQ05_06845"/>
<dbReference type="SUPFAM" id="SSF53756">
    <property type="entry name" value="UDP-Glycosyltransferase/glycogen phosphorylase"/>
    <property type="match status" value="1"/>
</dbReference>
<dbReference type="Gene3D" id="3.40.50.2000">
    <property type="entry name" value="Glycogen Phosphorylase B"/>
    <property type="match status" value="2"/>
</dbReference>
<dbReference type="CDD" id="cd03801">
    <property type="entry name" value="GT4_PimA-like"/>
    <property type="match status" value="1"/>
</dbReference>
<proteinExistence type="inferred from homology"/>
<dbReference type="RefSeq" id="WP_345474090.1">
    <property type="nucleotide sequence ID" value="NZ_CP125942.1"/>
</dbReference>
<evidence type="ECO:0000313" key="5">
    <source>
        <dbReference type="EMBL" id="XAO47231.1"/>
    </source>
</evidence>
<keyword evidence="2 5" id="KW-0328">Glycosyltransferase</keyword>
<dbReference type="PANTHER" id="PTHR12526">
    <property type="entry name" value="GLYCOSYLTRANSFERASE"/>
    <property type="match status" value="1"/>
</dbReference>
<dbReference type="Pfam" id="PF13439">
    <property type="entry name" value="Glyco_transf_4"/>
    <property type="match status" value="1"/>
</dbReference>
<evidence type="ECO:0000259" key="4">
    <source>
        <dbReference type="Pfam" id="PF13439"/>
    </source>
</evidence>
<dbReference type="InterPro" id="IPR028098">
    <property type="entry name" value="Glyco_trans_4-like_N"/>
</dbReference>
<dbReference type="GO" id="GO:0016757">
    <property type="term" value="F:glycosyltransferase activity"/>
    <property type="evidence" value="ECO:0007669"/>
    <property type="project" value="UniProtKB-KW"/>
</dbReference>
<sequence length="395" mass="43315">MSARPLRLIICPHELEMGGSQLNAIELAARAQDRGHQVIIFAPPGPLSTQVANLGLQHVLSPPANMLSRKWVRALNQLSLSWKADLVHTYEWAPSLAAFYGRFVRRDFHLVMTILSMDIPDFLPRSVPLIVGTEQLRSQVAHRPGPVYLMEPPIDTDANSILALATQTPTFRSSEDQLLVSMVCRVTDELDKASGIIQAMSVVQKLATTRSVRLVIAGDGEAMDRVRDAANEANQTAGAEIVVLLGNMPDPRQLYAQSDICLGMGSSALKALSFGKPLIVQGAQGYWKLLDDRSLPEFLVQGFYGVGGSGELGLEQLVELLSGDPTLRTRLGAWGRELAVQRFSLTRAAEDLEEIYQRAGQTPPNLLDETRSLAESTFDYLKFLASRKLISRGTT</sequence>
<dbReference type="PANTHER" id="PTHR12526:SF640">
    <property type="entry name" value="COLANIC ACID BIOSYNTHESIS GLYCOSYLTRANSFERASE WCAL-RELATED"/>
    <property type="match status" value="1"/>
</dbReference>
<dbReference type="Proteomes" id="UP001486888">
    <property type="component" value="Chromosome"/>
</dbReference>